<evidence type="ECO:0008006" key="4">
    <source>
        <dbReference type="Google" id="ProtNLM"/>
    </source>
</evidence>
<proteinExistence type="predicted"/>
<gene>
    <name evidence="2" type="ORF">JOF42_001897</name>
</gene>
<feature type="transmembrane region" description="Helical" evidence="1">
    <location>
        <begin position="46"/>
        <end position="66"/>
    </location>
</feature>
<accession>A0ABS4WQB7</accession>
<dbReference type="EMBL" id="JAGIOA010000001">
    <property type="protein sequence ID" value="MBP2378402.1"/>
    <property type="molecule type" value="Genomic_DNA"/>
</dbReference>
<comment type="caution">
    <text evidence="2">The sequence shown here is derived from an EMBL/GenBank/DDBJ whole genome shotgun (WGS) entry which is preliminary data.</text>
</comment>
<protein>
    <recommendedName>
        <fullName evidence="4">DUF2993 domain-containing protein</fullName>
    </recommendedName>
</protein>
<evidence type="ECO:0000256" key="1">
    <source>
        <dbReference type="SAM" id="Phobius"/>
    </source>
</evidence>
<dbReference type="Proteomes" id="UP000703720">
    <property type="component" value="Unassembled WGS sequence"/>
</dbReference>
<evidence type="ECO:0000313" key="3">
    <source>
        <dbReference type="Proteomes" id="UP000703720"/>
    </source>
</evidence>
<name>A0ABS4WQB7_9MICO</name>
<keyword evidence="1" id="KW-0472">Membrane</keyword>
<organism evidence="2 3">
    <name type="scientific">Microbacterium phyllosphaerae</name>
    <dbReference type="NCBI Taxonomy" id="124798"/>
    <lineage>
        <taxon>Bacteria</taxon>
        <taxon>Bacillati</taxon>
        <taxon>Actinomycetota</taxon>
        <taxon>Actinomycetes</taxon>
        <taxon>Micrococcales</taxon>
        <taxon>Microbacteriaceae</taxon>
        <taxon>Microbacterium</taxon>
    </lineage>
</organism>
<keyword evidence="3" id="KW-1185">Reference proteome</keyword>
<reference evidence="2 3" key="1">
    <citation type="submission" date="2021-03" db="EMBL/GenBank/DDBJ databases">
        <title>Sequencing the genomes of 1000 actinobacteria strains.</title>
        <authorList>
            <person name="Klenk H.-P."/>
        </authorList>
    </citation>
    <scope>NUCLEOTIDE SEQUENCE [LARGE SCALE GENOMIC DNA]</scope>
    <source>
        <strain evidence="2 3">DSM 13468</strain>
    </source>
</reference>
<dbReference type="RefSeq" id="WP_210097638.1">
    <property type="nucleotide sequence ID" value="NZ_BAAAIO010000001.1"/>
</dbReference>
<keyword evidence="1" id="KW-1133">Transmembrane helix</keyword>
<keyword evidence="1" id="KW-0812">Transmembrane</keyword>
<sequence length="286" mass="28960">MSDDNHTLPYPAADSEHPTLVIPGEQGSADGVAAAPVKRKRKRWPWVLLIVVVVLALLAVAAELVVRSVLPGVVRGIVIDQLDLPADQQLDVEADGILLPQLIGGTLDTLHLSTDSVTLQGITGAADVTATGVPLRGGDLGGATGTIRIDESQFTDLLAGTDLPVETVSLDAPNATVAGSVTALGIAIPISLTVMPGVAEGDLELTPVSATIGGLEVDLDQVGSSLGSLGAGLTETQRICIADQLPAGITLTGLEIDGSEAVIDVDVDGAIATDSTLLDKGVCPQG</sequence>
<evidence type="ECO:0000313" key="2">
    <source>
        <dbReference type="EMBL" id="MBP2378402.1"/>
    </source>
</evidence>